<dbReference type="GO" id="GO:0051287">
    <property type="term" value="F:NAD binding"/>
    <property type="evidence" value="ECO:0007669"/>
    <property type="project" value="InterPro"/>
</dbReference>
<dbReference type="InterPro" id="IPR008927">
    <property type="entry name" value="6-PGluconate_DH-like_C_sf"/>
</dbReference>
<dbReference type="GO" id="GO:0050661">
    <property type="term" value="F:NADP binding"/>
    <property type="evidence" value="ECO:0007669"/>
    <property type="project" value="InterPro"/>
</dbReference>
<dbReference type="SUPFAM" id="SSF51735">
    <property type="entry name" value="NAD(P)-binding Rossmann-fold domains"/>
    <property type="match status" value="1"/>
</dbReference>
<dbReference type="InterPro" id="IPR029154">
    <property type="entry name" value="HIBADH-like_NADP-bd"/>
</dbReference>
<dbReference type="InterPro" id="IPR013328">
    <property type="entry name" value="6PGD_dom2"/>
</dbReference>
<evidence type="ECO:0008006" key="5">
    <source>
        <dbReference type="Google" id="ProtNLM"/>
    </source>
</evidence>
<proteinExistence type="predicted"/>
<protein>
    <recommendedName>
        <fullName evidence="5">3-hydroxyisobutyrate dehydrogenase</fullName>
    </recommendedName>
</protein>
<evidence type="ECO:0000313" key="4">
    <source>
        <dbReference type="Proteomes" id="UP001233271"/>
    </source>
</evidence>
<dbReference type="Pfam" id="PF14833">
    <property type="entry name" value="NAD_binding_11"/>
    <property type="match status" value="2"/>
</dbReference>
<evidence type="ECO:0000259" key="1">
    <source>
        <dbReference type="Pfam" id="PF03446"/>
    </source>
</evidence>
<feature type="domain" description="3-hydroxyisobutyrate dehydrogenase-like NAD-binding" evidence="2">
    <location>
        <begin position="314"/>
        <end position="431"/>
    </location>
</feature>
<dbReference type="EMBL" id="AP028212">
    <property type="protein sequence ID" value="BEI87664.1"/>
    <property type="molecule type" value="Genomic_DNA"/>
</dbReference>
<feature type="domain" description="3-hydroxyisobutyrate dehydrogenase-like NAD-binding" evidence="2">
    <location>
        <begin position="168"/>
        <end position="284"/>
    </location>
</feature>
<dbReference type="RefSeq" id="XP_060452930.1">
    <property type="nucleotide sequence ID" value="XM_060599700.1"/>
</dbReference>
<dbReference type="GeneID" id="85491535"/>
<evidence type="ECO:0000259" key="2">
    <source>
        <dbReference type="Pfam" id="PF14833"/>
    </source>
</evidence>
<dbReference type="Proteomes" id="UP001233271">
    <property type="component" value="Chromosome 1"/>
</dbReference>
<reference evidence="3" key="1">
    <citation type="journal article" date="2023" name="BMC Genomics">
        <title>Chromosome-level genome assemblies of Cutaneotrichosporon spp. (Trichosporonales, Basidiomycota) reveal imbalanced evolution between nucleotide sequences and chromosome synteny.</title>
        <authorList>
            <person name="Kobayashi Y."/>
            <person name="Kayamori A."/>
            <person name="Aoki K."/>
            <person name="Shiwa Y."/>
            <person name="Matsutani M."/>
            <person name="Fujita N."/>
            <person name="Sugita T."/>
            <person name="Iwasaki W."/>
            <person name="Tanaka N."/>
            <person name="Takashima M."/>
        </authorList>
    </citation>
    <scope>NUCLEOTIDE SEQUENCE</scope>
    <source>
        <strain evidence="3">HIS019</strain>
    </source>
</reference>
<dbReference type="Pfam" id="PF03446">
    <property type="entry name" value="NAD_binding_2"/>
    <property type="match status" value="1"/>
</dbReference>
<keyword evidence="4" id="KW-1185">Reference proteome</keyword>
<dbReference type="InterPro" id="IPR036291">
    <property type="entry name" value="NAD(P)-bd_dom_sf"/>
</dbReference>
<dbReference type="AlphaFoldDB" id="A0AA48KWY4"/>
<dbReference type="PANTHER" id="PTHR43060">
    <property type="entry name" value="3-HYDROXYISOBUTYRATE DEHYDROGENASE-LIKE 1, MITOCHONDRIAL-RELATED"/>
    <property type="match status" value="1"/>
</dbReference>
<dbReference type="InterPro" id="IPR006115">
    <property type="entry name" value="6PGDH_NADP-bd"/>
</dbReference>
<accession>A0AA48KWY4</accession>
<evidence type="ECO:0000313" key="3">
    <source>
        <dbReference type="EMBL" id="BEI87664.1"/>
    </source>
</evidence>
<sequence>MSVQVGWIGLGAMGSGMASGYPVKAYDVYTPSLEKAASLGAVRCDTPAAAAANVQILGLMVVNAEQVQDVLFGAGKVADVLEPHSSIIVFSTVPPSFLIKIRERLDALNKGIGLVDAPVSGGFIRAAEGQLSVMVSGTLASISTARPVLDSLTRQPNGNLAVVGDIVGQASDFKLINQVLCGIHIAVTSEAMALAANLGCNPRNVYNALRDRSFMFGHRVPWQLQDDGVPKSAMTIIYKDVGIVNDEARALRFPAPLSGVAEQLFTAALGAGLAKEEDGNLIKLWMRFGGKSVVESGTVEEEEKKAQASQGGDEVIKIISDLLNAVHTVSAAEALAFARHKGMDLDEVFNIVGTSAATSKPLVAFKDELSWPNKFEPQSGQPTVGQILDDLANVMKEAKRVNTPLFLTQAAQQKFAEAALKGWSDKGSSIIGRLWL</sequence>
<gene>
    <name evidence="3" type="ORF">CcaverHIS019_0103820</name>
</gene>
<dbReference type="PANTHER" id="PTHR43060:SF17">
    <property type="entry name" value="L-THREONATE DEHYDROGENASE"/>
    <property type="match status" value="1"/>
</dbReference>
<name>A0AA48KWY4_9TREE</name>
<dbReference type="SUPFAM" id="SSF48179">
    <property type="entry name" value="6-phosphogluconate dehydrogenase C-terminal domain-like"/>
    <property type="match status" value="2"/>
</dbReference>
<dbReference type="Gene3D" id="1.10.1040.10">
    <property type="entry name" value="N-(1-d-carboxylethyl)-l-norvaline Dehydrogenase, domain 2"/>
    <property type="match status" value="2"/>
</dbReference>
<dbReference type="Gene3D" id="3.40.50.720">
    <property type="entry name" value="NAD(P)-binding Rossmann-like Domain"/>
    <property type="match status" value="1"/>
</dbReference>
<dbReference type="KEGG" id="ccac:CcaHIS019_0103820"/>
<feature type="domain" description="6-phosphogluconate dehydrogenase NADP-binding" evidence="1">
    <location>
        <begin position="4"/>
        <end position="154"/>
    </location>
</feature>
<organism evidence="3 4">
    <name type="scientific">Cutaneotrichosporon cavernicola</name>
    <dbReference type="NCBI Taxonomy" id="279322"/>
    <lineage>
        <taxon>Eukaryota</taxon>
        <taxon>Fungi</taxon>
        <taxon>Dikarya</taxon>
        <taxon>Basidiomycota</taxon>
        <taxon>Agaricomycotina</taxon>
        <taxon>Tremellomycetes</taxon>
        <taxon>Trichosporonales</taxon>
        <taxon>Trichosporonaceae</taxon>
        <taxon>Cutaneotrichosporon</taxon>
    </lineage>
</organism>